<reference evidence="1 2" key="1">
    <citation type="journal article" date="2016" name="Gene">
        <title>PacBio SMRT assembly of a complex multi-replicon genome reveals chlorocatechol degradative operon in a region of genome plasticity.</title>
        <authorList>
            <person name="Ricker N."/>
            <person name="Shen S.Y."/>
            <person name="Goordial J."/>
            <person name="Jin S."/>
            <person name="Fulthorpe R.R."/>
        </authorList>
    </citation>
    <scope>NUCLEOTIDE SEQUENCE [LARGE SCALE GENOMIC DNA]</scope>
    <source>
        <strain evidence="1 2">OLGA172</strain>
    </source>
</reference>
<organism evidence="1 2">
    <name type="scientific">Paraburkholderia phytofirmans OLGA172</name>
    <dbReference type="NCBI Taxonomy" id="1417228"/>
    <lineage>
        <taxon>Bacteria</taxon>
        <taxon>Pseudomonadati</taxon>
        <taxon>Pseudomonadota</taxon>
        <taxon>Betaproteobacteria</taxon>
        <taxon>Burkholderiales</taxon>
        <taxon>Burkholderiaceae</taxon>
        <taxon>Paraburkholderia</taxon>
    </lineage>
</organism>
<name>A0A160FMJ2_9BURK</name>
<dbReference type="AlphaFoldDB" id="A0A160FMJ2"/>
<evidence type="ECO:0000313" key="1">
    <source>
        <dbReference type="EMBL" id="ANB73712.1"/>
    </source>
</evidence>
<evidence type="ECO:0000313" key="2">
    <source>
        <dbReference type="Proteomes" id="UP000076852"/>
    </source>
</evidence>
<protein>
    <recommendedName>
        <fullName evidence="3">Type I restriction endonuclease subunit M</fullName>
    </recommendedName>
</protein>
<dbReference type="RefSeq" id="WP_063497084.1">
    <property type="nucleotide sequence ID" value="NZ_CP014578.1"/>
</dbReference>
<accession>A0A160FMJ2</accession>
<dbReference type="OrthoDB" id="5522207at2"/>
<dbReference type="EMBL" id="CP014578">
    <property type="protein sequence ID" value="ANB73712.1"/>
    <property type="molecule type" value="Genomic_DNA"/>
</dbReference>
<dbReference type="KEGG" id="buz:AYM40_16130"/>
<evidence type="ECO:0008006" key="3">
    <source>
        <dbReference type="Google" id="ProtNLM"/>
    </source>
</evidence>
<sequence length="102" mass="11398">MIITTLPDNQFHPLFQFGQVVATPGAIDVLDRTGTNVTTLLWRHQNGDFGNLCAADVRLNLEAIVVGLRILSCYEIGVSRERVWIITERDRSVSTVLLPGEY</sequence>
<proteinExistence type="predicted"/>
<dbReference type="Proteomes" id="UP000076852">
    <property type="component" value="Chromosome 1"/>
</dbReference>
<gene>
    <name evidence="1" type="ORF">AYM40_16130</name>
</gene>
<dbReference type="STRING" id="1804984.AYM40_16130"/>
<keyword evidence="2" id="KW-1185">Reference proteome</keyword>